<dbReference type="GO" id="GO:0042802">
    <property type="term" value="F:identical protein binding"/>
    <property type="evidence" value="ECO:0007669"/>
    <property type="project" value="EnsemblFungi"/>
</dbReference>
<feature type="region of interest" description="Disordered" evidence="1">
    <location>
        <begin position="126"/>
        <end position="157"/>
    </location>
</feature>
<dbReference type="Proteomes" id="UP000000689">
    <property type="component" value="Chromosome 1"/>
</dbReference>
<sequence>MIHADNIRQVLEATLKPIKIRTLPIETPCLKSSLLLSALNGAIMAYANADTDSGAIFKDDEDDTQDTDEETQNTTSQATTMNNLKMMSLLIKDKWSEDEKNPEAQTTNSCYIYDLKEKQNKDENITDQQEKVEQHQTTDGGSSLQKPTPLPTVEGNVNDKSSSIRIYTYAVEDLHACVTEIPRSDLLLLFIADNSYPYGLLVLKMKALVSAVTDLYGYKLG</sequence>
<name>G0W522_NAUDC</name>
<dbReference type="InterPro" id="IPR020233">
    <property type="entry name" value="Slm4"/>
</dbReference>
<dbReference type="eggNOG" id="ENOG502S129">
    <property type="taxonomic scope" value="Eukaryota"/>
</dbReference>
<keyword evidence="3" id="KW-1185">Reference proteome</keyword>
<dbReference type="GO" id="GO:0031902">
    <property type="term" value="C:late endosome membrane"/>
    <property type="evidence" value="ECO:0007669"/>
    <property type="project" value="EnsemblFungi"/>
</dbReference>
<organism evidence="2 3">
    <name type="scientific">Naumovozyma dairenensis (strain ATCC 10597 / BCRC 20456 / CBS 421 / NBRC 0211 / NRRL Y-12639)</name>
    <name type="common">Saccharomyces dairenensis</name>
    <dbReference type="NCBI Taxonomy" id="1071378"/>
    <lineage>
        <taxon>Eukaryota</taxon>
        <taxon>Fungi</taxon>
        <taxon>Dikarya</taxon>
        <taxon>Ascomycota</taxon>
        <taxon>Saccharomycotina</taxon>
        <taxon>Saccharomycetes</taxon>
        <taxon>Saccharomycetales</taxon>
        <taxon>Saccharomycetaceae</taxon>
        <taxon>Naumovozyma</taxon>
    </lineage>
</organism>
<gene>
    <name evidence="2" type="primary">NDAI0A07560</name>
    <name evidence="2" type="ordered locus">NDAI_0A07560</name>
</gene>
<accession>G0W522</accession>
<reference evidence="2 3" key="1">
    <citation type="journal article" date="2011" name="Proc. Natl. Acad. Sci. U.S.A.">
        <title>Evolutionary erosion of yeast sex chromosomes by mating-type switching accidents.</title>
        <authorList>
            <person name="Gordon J.L."/>
            <person name="Armisen D."/>
            <person name="Proux-Wera E."/>
            <person name="Oheigeartaigh S.S."/>
            <person name="Byrne K.P."/>
            <person name="Wolfe K.H."/>
        </authorList>
    </citation>
    <scope>NUCLEOTIDE SEQUENCE [LARGE SCALE GENOMIC DNA]</scope>
    <source>
        <strain evidence="3">ATCC 10597 / BCRC 20456 / CBS 421 / NBRC 0211 / NRRL Y-12639</strain>
    </source>
</reference>
<dbReference type="GO" id="GO:0000329">
    <property type="term" value="C:fungal-type vacuole membrane"/>
    <property type="evidence" value="ECO:0007669"/>
    <property type="project" value="EnsemblFungi"/>
</dbReference>
<feature type="compositionally biased region" description="Polar residues" evidence="1">
    <location>
        <begin position="137"/>
        <end position="146"/>
    </location>
</feature>
<dbReference type="RefSeq" id="XP_003668153.1">
    <property type="nucleotide sequence ID" value="XM_003668105.1"/>
</dbReference>
<dbReference type="GO" id="GO:0071986">
    <property type="term" value="C:Ragulator complex"/>
    <property type="evidence" value="ECO:0007669"/>
    <property type="project" value="EnsemblFungi"/>
</dbReference>
<feature type="region of interest" description="Disordered" evidence="1">
    <location>
        <begin position="54"/>
        <end position="79"/>
    </location>
</feature>
<dbReference type="Pfam" id="PF16818">
    <property type="entry name" value="SLM4"/>
    <property type="match status" value="1"/>
</dbReference>
<dbReference type="GO" id="GO:0016237">
    <property type="term" value="P:microautophagy"/>
    <property type="evidence" value="ECO:0007669"/>
    <property type="project" value="EnsemblFungi"/>
</dbReference>
<dbReference type="HOGENOM" id="CLU_104687_0_0_1"/>
<dbReference type="GO" id="GO:0032456">
    <property type="term" value="P:endocytic recycling"/>
    <property type="evidence" value="ECO:0007669"/>
    <property type="project" value="EnsemblFungi"/>
</dbReference>
<evidence type="ECO:0000256" key="1">
    <source>
        <dbReference type="SAM" id="MobiDB-lite"/>
    </source>
</evidence>
<evidence type="ECO:0000313" key="2">
    <source>
        <dbReference type="EMBL" id="CCD22910.1"/>
    </source>
</evidence>
<feature type="compositionally biased region" description="Acidic residues" evidence="1">
    <location>
        <begin position="59"/>
        <end position="71"/>
    </location>
</feature>
<evidence type="ECO:0000313" key="3">
    <source>
        <dbReference type="Proteomes" id="UP000000689"/>
    </source>
</evidence>
<dbReference type="STRING" id="1071378.G0W522"/>
<dbReference type="Gene3D" id="3.30.450.30">
    <property type="entry name" value="Dynein light chain 2a, cytoplasmic"/>
    <property type="match status" value="2"/>
</dbReference>
<dbReference type="OrthoDB" id="4033908at2759"/>
<dbReference type="GeneID" id="11493777"/>
<dbReference type="AlphaFoldDB" id="G0W522"/>
<dbReference type="EMBL" id="HE580267">
    <property type="protein sequence ID" value="CCD22910.1"/>
    <property type="molecule type" value="Genomic_DNA"/>
</dbReference>
<feature type="compositionally biased region" description="Basic and acidic residues" evidence="1">
    <location>
        <begin position="126"/>
        <end position="136"/>
    </location>
</feature>
<protein>
    <submittedName>
        <fullName evidence="2">Uncharacterized protein</fullName>
    </submittedName>
</protein>
<proteinExistence type="predicted"/>
<dbReference type="OMA" id="HTCVAQI"/>
<dbReference type="GO" id="GO:0007165">
    <property type="term" value="P:signal transduction"/>
    <property type="evidence" value="ECO:0007669"/>
    <property type="project" value="EnsemblFungi"/>
</dbReference>
<dbReference type="KEGG" id="ndi:NDAI_0A07560"/>